<dbReference type="Proteomes" id="UP000186904">
    <property type="component" value="Unassembled WGS sequence"/>
</dbReference>
<dbReference type="Pfam" id="PF07793">
    <property type="entry name" value="DUF1631"/>
    <property type="match status" value="1"/>
</dbReference>
<evidence type="ECO:0000313" key="5">
    <source>
        <dbReference type="Proteomes" id="UP000186904"/>
    </source>
</evidence>
<proteinExistence type="predicted"/>
<feature type="region of interest" description="Disordered" evidence="1">
    <location>
        <begin position="233"/>
        <end position="258"/>
    </location>
</feature>
<dbReference type="STRING" id="653930.SAMN05216589_0739"/>
<evidence type="ECO:0000256" key="1">
    <source>
        <dbReference type="SAM" id="MobiDB-lite"/>
    </source>
</evidence>
<protein>
    <recommendedName>
        <fullName evidence="6">DUF1631 domain-containing protein</fullName>
    </recommendedName>
</protein>
<evidence type="ECO:0000313" key="3">
    <source>
        <dbReference type="EMBL" id="SFL71931.1"/>
    </source>
</evidence>
<keyword evidence="4" id="KW-1185">Reference proteome</keyword>
<dbReference type="InterPro" id="IPR012434">
    <property type="entry name" value="DUF1631"/>
</dbReference>
<dbReference type="EMBL" id="FOUA01000001">
    <property type="protein sequence ID" value="SFL71931.1"/>
    <property type="molecule type" value="Genomic_DNA"/>
</dbReference>
<dbReference type="AlphaFoldDB" id="A0A1H9PQE3"/>
<reference evidence="2 5" key="1">
    <citation type="submission" date="2016-10" db="EMBL/GenBank/DDBJ databases">
        <authorList>
            <person name="de Groot N.N."/>
        </authorList>
    </citation>
    <scope>NUCLEOTIDE SEQUENCE [LARGE SCALE GENOMIC DNA]</scope>
    <source>
        <strain evidence="3">CGMCC 1.9095</strain>
        <strain evidence="2 5">DSM 22558</strain>
    </source>
</reference>
<sequence>MSQDYKVVSLASAAAGRQRAEFERGGLLPAPLAAVRDRALTFLRVGLSELFDNADDTLFEKADRASSNADQSLFFDAMRLLRLQRHAIEKSCCDGLERQFSSLQSGRSSAPQNGQPFDVDTLSLVQPDELEQTVALDGMVGRVNARNQLPLAHLALRLGSLVGRPVDGADNPLAPSCLVQLFSDSCAPLGLDIKVRLIILKMFERHVFNSIDSLYLDANGLLKNAGILPDLKQDGLPMRPRGPAAAGRTSAGTAGTSEAADPQVLTLFSELISSWRHASGDVALSALGAPSAPPVRSDELLGMLNSFADRQHAGPNTTLHDLRGHINRQLSEQLRQTGEVRKLDRVDDDVISLVSMLFDFVLDDAQLPAALKALIARMQLPILRVAIADKSLFNRASHPARRLLNELARATMGWSDHDDLRRDQLHSLLERMVDRLLGEQQADTAFFEQMHEELAGFVRIEQRRAERLEQRTRDAEEGRARVDAARHQTAQVLNTLLLGRTLPVFAVDLLRDTWSQVLQMVYLREGGNSTAWREAVDTAERLVQSVEPPAAAELAQRPEFNVSVCRALCDGLRLIGEEHPQDLPSMAQLQALQGSVLQRAARAQATRLPSGERAADEDAMAAEVVQEPAAPYQAAAEALPDDGIPVLTETVLVDETLLPMPASDEQVELVDDLPGAAAISWVESLHAGSWFELAAVAEQPAQRCKLAAIISFSGKYIFINRAGMKVAEFTSAALAHHYERQQIRLLADDQLFDRALESVIDNLRQLRTRRD</sequence>
<feature type="compositionally biased region" description="Low complexity" evidence="1">
    <location>
        <begin position="239"/>
        <end position="258"/>
    </location>
</feature>
<dbReference type="Proteomes" id="UP000186599">
    <property type="component" value="Unassembled WGS sequence"/>
</dbReference>
<organism evidence="2 5">
    <name type="scientific">Halopseudomonas bauzanensis</name>
    <dbReference type="NCBI Taxonomy" id="653930"/>
    <lineage>
        <taxon>Bacteria</taxon>
        <taxon>Pseudomonadati</taxon>
        <taxon>Pseudomonadota</taxon>
        <taxon>Gammaproteobacteria</taxon>
        <taxon>Pseudomonadales</taxon>
        <taxon>Pseudomonadaceae</taxon>
        <taxon>Halopseudomonas</taxon>
    </lineage>
</organism>
<gene>
    <name evidence="3" type="ORF">SAMN04487855_0886</name>
    <name evidence="2" type="ORF">SAMN05216589_0739</name>
</gene>
<dbReference type="RefSeq" id="WP_074777859.1">
    <property type="nucleotide sequence ID" value="NZ_FOGN01000001.1"/>
</dbReference>
<dbReference type="OrthoDB" id="6188167at2"/>
<evidence type="ECO:0000313" key="2">
    <source>
        <dbReference type="EMBL" id="SER50009.1"/>
    </source>
</evidence>
<name>A0A1H9PQE3_9GAMM</name>
<evidence type="ECO:0000313" key="4">
    <source>
        <dbReference type="Proteomes" id="UP000186599"/>
    </source>
</evidence>
<evidence type="ECO:0008006" key="6">
    <source>
        <dbReference type="Google" id="ProtNLM"/>
    </source>
</evidence>
<accession>A0A1H9PQE3</accession>
<dbReference type="EMBL" id="FOGN01000001">
    <property type="protein sequence ID" value="SER50009.1"/>
    <property type="molecule type" value="Genomic_DNA"/>
</dbReference>